<comment type="function">
    <text evidence="8">Gustatory receptor which mediates acceptance or avoidance behavior, depending on its substrates.</text>
</comment>
<feature type="transmembrane region" description="Helical" evidence="8">
    <location>
        <begin position="369"/>
        <end position="387"/>
    </location>
</feature>
<accession>A0A067QUK8</accession>
<dbReference type="PANTHER" id="PTHR21143:SF133">
    <property type="entry name" value="GUSTATORY AND PHEROMONE RECEPTOR 32A-RELATED"/>
    <property type="match status" value="1"/>
</dbReference>
<sequence length="414" mass="46938">MDIYSAVYPLNCILRVLGLTPFNVVGVSGSRRLQDSKILTSYDLSIIMCLAILALLKLTLFMEYTDHSFFINVRAIEYAAIIVTNIILRLACLLKKSKYESFYKTLNKIDKNFQNINRTYSKVFWRLIYVLLITFVLLSFYYIGRCQLHLANNRSGLFPSIVGCLVTVTSGTTYLVLIIDFTSSVCIINQRFKALRVIINNLVLLEMPIVTSEMHLLNARIVSLSSIKRKLQIILKVHGLLCDSSSFLTAAFSVQLLFIFGVSFLTVTYNSYFCVLSLFNQSKGVFSGTEWNLIAFYWLMLTFLSNMALLSACNTTTHEAKQIAAVVHKLFNKVMDPDVRDELEVFSLQLLHRKVHFTACGIFPLDFTLLYSIFGAVTTYLVILIQFQLSIEHDNKVSDATGPSLRVSMTPDPI</sequence>
<keyword evidence="6 8" id="KW-0675">Receptor</keyword>
<dbReference type="OMA" id="WHAIKIQ"/>
<feature type="transmembrane region" description="Helical" evidence="8">
    <location>
        <begin position="6"/>
        <end position="26"/>
    </location>
</feature>
<evidence type="ECO:0000313" key="10">
    <source>
        <dbReference type="Proteomes" id="UP000027135"/>
    </source>
</evidence>
<keyword evidence="2 8" id="KW-1003">Cell membrane</keyword>
<dbReference type="GO" id="GO:0007165">
    <property type="term" value="P:signal transduction"/>
    <property type="evidence" value="ECO:0007669"/>
    <property type="project" value="UniProtKB-KW"/>
</dbReference>
<feature type="transmembrane region" description="Helical" evidence="8">
    <location>
        <begin position="156"/>
        <end position="181"/>
    </location>
</feature>
<evidence type="ECO:0000256" key="5">
    <source>
        <dbReference type="ARBA" id="ARBA00023136"/>
    </source>
</evidence>
<feature type="transmembrane region" description="Helical" evidence="8">
    <location>
        <begin position="76"/>
        <end position="94"/>
    </location>
</feature>
<dbReference type="InParanoid" id="A0A067QUK8"/>
<dbReference type="Proteomes" id="UP000027135">
    <property type="component" value="Unassembled WGS sequence"/>
</dbReference>
<dbReference type="PANTHER" id="PTHR21143">
    <property type="entry name" value="INVERTEBRATE GUSTATORY RECEPTOR"/>
    <property type="match status" value="1"/>
</dbReference>
<keyword evidence="4 8" id="KW-1133">Transmembrane helix</keyword>
<keyword evidence="10" id="KW-1185">Reference proteome</keyword>
<keyword evidence="5 8" id="KW-0472">Membrane</keyword>
<dbReference type="GO" id="GO:0008049">
    <property type="term" value="P:male courtship behavior"/>
    <property type="evidence" value="ECO:0007669"/>
    <property type="project" value="TreeGrafter"/>
</dbReference>
<feature type="transmembrane region" description="Helical" evidence="8">
    <location>
        <begin position="123"/>
        <end position="144"/>
    </location>
</feature>
<evidence type="ECO:0000256" key="4">
    <source>
        <dbReference type="ARBA" id="ARBA00022989"/>
    </source>
</evidence>
<dbReference type="GO" id="GO:0043025">
    <property type="term" value="C:neuronal cell body"/>
    <property type="evidence" value="ECO:0007669"/>
    <property type="project" value="TreeGrafter"/>
</dbReference>
<dbReference type="GO" id="GO:0030425">
    <property type="term" value="C:dendrite"/>
    <property type="evidence" value="ECO:0007669"/>
    <property type="project" value="TreeGrafter"/>
</dbReference>
<comment type="caution">
    <text evidence="8">Lacks conserved residue(s) required for the propagation of feature annotation.</text>
</comment>
<evidence type="ECO:0000256" key="1">
    <source>
        <dbReference type="ARBA" id="ARBA00004651"/>
    </source>
</evidence>
<dbReference type="AlphaFoldDB" id="A0A067QUK8"/>
<gene>
    <name evidence="9" type="ORF">L798_12429</name>
</gene>
<keyword evidence="7 8" id="KW-0807">Transducer</keyword>
<dbReference type="eggNOG" id="ENOG502S2QD">
    <property type="taxonomic scope" value="Eukaryota"/>
</dbReference>
<keyword evidence="3 8" id="KW-0812">Transmembrane</keyword>
<name>A0A067QUK8_ZOONE</name>
<comment type="similarity">
    <text evidence="8">Belongs to the insect chemoreceptor superfamily. Gustatory receptor (GR) family.</text>
</comment>
<dbReference type="FunCoup" id="A0A067QUK8">
    <property type="interactions" value="38"/>
</dbReference>
<dbReference type="Pfam" id="PF08395">
    <property type="entry name" value="7tm_7"/>
    <property type="match status" value="1"/>
</dbReference>
<dbReference type="InterPro" id="IPR013604">
    <property type="entry name" value="7TM_chemorcpt"/>
</dbReference>
<feature type="transmembrane region" description="Helical" evidence="8">
    <location>
        <begin position="291"/>
        <end position="312"/>
    </location>
</feature>
<dbReference type="GO" id="GO:0030424">
    <property type="term" value="C:axon"/>
    <property type="evidence" value="ECO:0007669"/>
    <property type="project" value="TreeGrafter"/>
</dbReference>
<dbReference type="GO" id="GO:0005886">
    <property type="term" value="C:plasma membrane"/>
    <property type="evidence" value="ECO:0007669"/>
    <property type="project" value="UniProtKB-SubCell"/>
</dbReference>
<organism evidence="9 10">
    <name type="scientific">Zootermopsis nevadensis</name>
    <name type="common">Dampwood termite</name>
    <dbReference type="NCBI Taxonomy" id="136037"/>
    <lineage>
        <taxon>Eukaryota</taxon>
        <taxon>Metazoa</taxon>
        <taxon>Ecdysozoa</taxon>
        <taxon>Arthropoda</taxon>
        <taxon>Hexapoda</taxon>
        <taxon>Insecta</taxon>
        <taxon>Pterygota</taxon>
        <taxon>Neoptera</taxon>
        <taxon>Polyneoptera</taxon>
        <taxon>Dictyoptera</taxon>
        <taxon>Blattodea</taxon>
        <taxon>Blattoidea</taxon>
        <taxon>Termitoidae</taxon>
        <taxon>Termopsidae</taxon>
        <taxon>Zootermopsis</taxon>
    </lineage>
</organism>
<evidence type="ECO:0000256" key="8">
    <source>
        <dbReference type="RuleBase" id="RU363108"/>
    </source>
</evidence>
<evidence type="ECO:0000256" key="3">
    <source>
        <dbReference type="ARBA" id="ARBA00022692"/>
    </source>
</evidence>
<dbReference type="GO" id="GO:0007635">
    <property type="term" value="P:chemosensory behavior"/>
    <property type="evidence" value="ECO:0007669"/>
    <property type="project" value="TreeGrafter"/>
</dbReference>
<evidence type="ECO:0000256" key="6">
    <source>
        <dbReference type="ARBA" id="ARBA00023170"/>
    </source>
</evidence>
<proteinExistence type="inferred from homology"/>
<evidence type="ECO:0000256" key="2">
    <source>
        <dbReference type="ARBA" id="ARBA00022475"/>
    </source>
</evidence>
<evidence type="ECO:0000313" key="9">
    <source>
        <dbReference type="EMBL" id="KDR13824.1"/>
    </source>
</evidence>
<feature type="transmembrane region" description="Helical" evidence="8">
    <location>
        <begin position="38"/>
        <end position="56"/>
    </location>
</feature>
<dbReference type="GO" id="GO:0050909">
    <property type="term" value="P:sensory perception of taste"/>
    <property type="evidence" value="ECO:0007669"/>
    <property type="project" value="InterPro"/>
</dbReference>
<protein>
    <recommendedName>
        <fullName evidence="8">Gustatory receptor</fullName>
    </recommendedName>
</protein>
<evidence type="ECO:0000256" key="7">
    <source>
        <dbReference type="ARBA" id="ARBA00023224"/>
    </source>
</evidence>
<feature type="transmembrane region" description="Helical" evidence="8">
    <location>
        <begin position="258"/>
        <end position="279"/>
    </location>
</feature>
<reference evidence="9 10" key="1">
    <citation type="journal article" date="2014" name="Nat. Commun.">
        <title>Molecular traces of alternative social organization in a termite genome.</title>
        <authorList>
            <person name="Terrapon N."/>
            <person name="Li C."/>
            <person name="Robertson H.M."/>
            <person name="Ji L."/>
            <person name="Meng X."/>
            <person name="Booth W."/>
            <person name="Chen Z."/>
            <person name="Childers C.P."/>
            <person name="Glastad K.M."/>
            <person name="Gokhale K."/>
            <person name="Gowin J."/>
            <person name="Gronenberg W."/>
            <person name="Hermansen R.A."/>
            <person name="Hu H."/>
            <person name="Hunt B.G."/>
            <person name="Huylmans A.K."/>
            <person name="Khalil S.M."/>
            <person name="Mitchell R.D."/>
            <person name="Munoz-Torres M.C."/>
            <person name="Mustard J.A."/>
            <person name="Pan H."/>
            <person name="Reese J.T."/>
            <person name="Scharf M.E."/>
            <person name="Sun F."/>
            <person name="Vogel H."/>
            <person name="Xiao J."/>
            <person name="Yang W."/>
            <person name="Yang Z."/>
            <person name="Yang Z."/>
            <person name="Zhou J."/>
            <person name="Zhu J."/>
            <person name="Brent C.S."/>
            <person name="Elsik C.G."/>
            <person name="Goodisman M.A."/>
            <person name="Liberles D.A."/>
            <person name="Roe R.M."/>
            <person name="Vargo E.L."/>
            <person name="Vilcinskas A."/>
            <person name="Wang J."/>
            <person name="Bornberg-Bauer E."/>
            <person name="Korb J."/>
            <person name="Zhang G."/>
            <person name="Liebig J."/>
        </authorList>
    </citation>
    <scope>NUCLEOTIDE SEQUENCE [LARGE SCALE GENOMIC DNA]</scope>
    <source>
        <tissue evidence="9">Whole organism</tissue>
    </source>
</reference>
<dbReference type="EMBL" id="KK852920">
    <property type="protein sequence ID" value="KDR13824.1"/>
    <property type="molecule type" value="Genomic_DNA"/>
</dbReference>
<comment type="subcellular location">
    <subcellularLocation>
        <location evidence="1 8">Cell membrane</location>
        <topology evidence="1 8">Multi-pass membrane protein</topology>
    </subcellularLocation>
</comment>